<dbReference type="InterPro" id="IPR027994">
    <property type="entry name" value="WxL_dom"/>
</dbReference>
<proteinExistence type="predicted"/>
<keyword evidence="1" id="KW-0732">Signal</keyword>
<feature type="chain" id="PRO_5012980695" description="WxL domain-containing protein" evidence="1">
    <location>
        <begin position="26"/>
        <end position="191"/>
    </location>
</feature>
<dbReference type="Pfam" id="PF13731">
    <property type="entry name" value="WxL"/>
    <property type="match status" value="1"/>
</dbReference>
<comment type="caution">
    <text evidence="3">The sequence shown here is derived from an EMBL/GenBank/DDBJ whole genome shotgun (WGS) entry which is preliminary data.</text>
</comment>
<evidence type="ECO:0000313" key="3">
    <source>
        <dbReference type="EMBL" id="OQO68731.1"/>
    </source>
</evidence>
<evidence type="ECO:0000256" key="1">
    <source>
        <dbReference type="SAM" id="SignalP"/>
    </source>
</evidence>
<organism evidence="3 4">
    <name type="scientific">Enterococcus villorum</name>
    <dbReference type="NCBI Taxonomy" id="112904"/>
    <lineage>
        <taxon>Bacteria</taxon>
        <taxon>Bacillati</taxon>
        <taxon>Bacillota</taxon>
        <taxon>Bacilli</taxon>
        <taxon>Lactobacillales</taxon>
        <taxon>Enterococcaceae</taxon>
        <taxon>Enterococcus</taxon>
    </lineage>
</organism>
<accession>A0A1V8Y7X9</accession>
<gene>
    <name evidence="3" type="ORF">BH747_11220</name>
</gene>
<name>A0A1V8Y7X9_9ENTE</name>
<reference evidence="3 4" key="1">
    <citation type="journal article" date="2017" name="BMC Microbiol.">
        <title>Comparative genomics of Enterococcus spp. isolated from bovine feces.</title>
        <authorList>
            <person name="Beukers A.G."/>
            <person name="Zaheer R."/>
            <person name="Goji N."/>
            <person name="Amoako K.K."/>
            <person name="Chaves A.V."/>
            <person name="Ward M.P."/>
            <person name="McAllister T.A."/>
        </authorList>
    </citation>
    <scope>NUCLEOTIDE SEQUENCE [LARGE SCALE GENOMIC DNA]</scope>
    <source>
        <strain evidence="3 4">F1129D 143</strain>
    </source>
</reference>
<protein>
    <recommendedName>
        <fullName evidence="2">WxL domain-containing protein</fullName>
    </recommendedName>
</protein>
<evidence type="ECO:0000259" key="2">
    <source>
        <dbReference type="Pfam" id="PF13731"/>
    </source>
</evidence>
<dbReference type="RefSeq" id="WP_081184581.1">
    <property type="nucleotide sequence ID" value="NZ_MJEA01000014.1"/>
</dbReference>
<feature type="signal peptide" evidence="1">
    <location>
        <begin position="1"/>
        <end position="25"/>
    </location>
</feature>
<evidence type="ECO:0000313" key="4">
    <source>
        <dbReference type="Proteomes" id="UP000192477"/>
    </source>
</evidence>
<dbReference type="OrthoDB" id="2339326at2"/>
<feature type="domain" description="WxL" evidence="2">
    <location>
        <begin position="39"/>
        <end position="186"/>
    </location>
</feature>
<dbReference type="AlphaFoldDB" id="A0A1V8Y7X9"/>
<dbReference type="EMBL" id="MJEA01000014">
    <property type="protein sequence ID" value="OQO68731.1"/>
    <property type="molecule type" value="Genomic_DNA"/>
</dbReference>
<sequence>MKKSIIFMMLGSGVGLFGGVQNAFAVEANPTAELTSEASLNIQAGILSLDRVSNFDFGTLSIQEIADSDQSLTSTPETTMISDYRGPNDSGWMLTAQLSDIENENSVKIQSAQLNLAATVTQGDAAIGTIPAIDAGATDPTLVATANGTTGLAENAFDFTATTLTFPKQNINIGQYSGVVTWTLTNAYTPA</sequence>
<dbReference type="Proteomes" id="UP000192477">
    <property type="component" value="Unassembled WGS sequence"/>
</dbReference>